<dbReference type="STRING" id="93064.BRX40_11680"/>
<feature type="transmembrane region" description="Helical" evidence="19">
    <location>
        <begin position="215"/>
        <end position="237"/>
    </location>
</feature>
<organism evidence="20 22">
    <name type="scientific">Sphingomonas koreensis</name>
    <dbReference type="NCBI Taxonomy" id="93064"/>
    <lineage>
        <taxon>Bacteria</taxon>
        <taxon>Pseudomonadati</taxon>
        <taxon>Pseudomonadota</taxon>
        <taxon>Alphaproteobacteria</taxon>
        <taxon>Sphingomonadales</taxon>
        <taxon>Sphingomonadaceae</taxon>
        <taxon>Sphingomonas</taxon>
    </lineage>
</organism>
<evidence type="ECO:0000256" key="4">
    <source>
        <dbReference type="ARBA" id="ARBA00010561"/>
    </source>
</evidence>
<dbReference type="EC" id="2.7.8.26" evidence="5 19"/>
<evidence type="ECO:0000256" key="9">
    <source>
        <dbReference type="ARBA" id="ARBA00022679"/>
    </source>
</evidence>
<keyword evidence="12 19" id="KW-1133">Transmembrane helix</keyword>
<dbReference type="OrthoDB" id="9794626at2"/>
<reference evidence="20" key="1">
    <citation type="submission" date="2016-12" db="EMBL/GenBank/DDBJ databases">
        <title>Whole genome sequencing of Sphingomonas koreensis.</title>
        <authorList>
            <person name="Conlan S."/>
            <person name="Thomas P.J."/>
            <person name="Mullikin J."/>
            <person name="Palmore T.N."/>
            <person name="Frank K.M."/>
            <person name="Segre J.A."/>
        </authorList>
    </citation>
    <scope>NUCLEOTIDE SEQUENCE</scope>
    <source>
        <strain evidence="20">ABOJV</strain>
    </source>
</reference>
<evidence type="ECO:0000256" key="2">
    <source>
        <dbReference type="ARBA" id="ARBA00004651"/>
    </source>
</evidence>
<dbReference type="GeneID" id="44133225"/>
<keyword evidence="9 19" id="KW-0808">Transferase</keyword>
<dbReference type="GO" id="GO:0051073">
    <property type="term" value="F:adenosylcobinamide-GDP ribazoletransferase activity"/>
    <property type="evidence" value="ECO:0007669"/>
    <property type="project" value="UniProtKB-UniRule"/>
</dbReference>
<sequence length="238" mass="25104">MKGLIIALQFLTRLPMPGVPVDAASFAASMRWFPVAGLAVGGVTAGAFWLGGHIDPWLAALAALLAWVWVTGALHLDGLSDLADARGAAHRDPERLLAVMADPHVGSFGVVALIVQLVAKLVLLHLLPPAQWPALLLIPAVARIGPLAWTRWLPSLHAGLAERFIGIASLPVLAVWAIGWAVACWFVPALLVAPLLILWWGLWLRDKLGGVSGDCLGAGIELVETGLLIAVVLWTGLA</sequence>
<dbReference type="RefSeq" id="WP_075151687.1">
    <property type="nucleotide sequence ID" value="NZ_CP018820.1"/>
</dbReference>
<dbReference type="GO" id="GO:0008818">
    <property type="term" value="F:cobalamin 5'-phosphate synthase activity"/>
    <property type="evidence" value="ECO:0007669"/>
    <property type="project" value="UniProtKB-UniRule"/>
</dbReference>
<keyword evidence="11 19" id="KW-0460">Magnesium</keyword>
<evidence type="ECO:0000256" key="8">
    <source>
        <dbReference type="ARBA" id="ARBA00022573"/>
    </source>
</evidence>
<evidence type="ECO:0000256" key="6">
    <source>
        <dbReference type="ARBA" id="ARBA00015850"/>
    </source>
</evidence>
<dbReference type="Proteomes" id="UP000286681">
    <property type="component" value="Unassembled WGS sequence"/>
</dbReference>
<dbReference type="PANTHER" id="PTHR34148:SF1">
    <property type="entry name" value="ADENOSYLCOBINAMIDE-GDP RIBAZOLETRANSFERASE"/>
    <property type="match status" value="1"/>
</dbReference>
<evidence type="ECO:0000313" key="23">
    <source>
        <dbReference type="Proteomes" id="UP000286681"/>
    </source>
</evidence>
<dbReference type="PANTHER" id="PTHR34148">
    <property type="entry name" value="ADENOSYLCOBINAMIDE-GDP RIBAZOLETRANSFERASE"/>
    <property type="match status" value="1"/>
</dbReference>
<accession>A0A1L6JAN3</accession>
<evidence type="ECO:0000256" key="16">
    <source>
        <dbReference type="ARBA" id="ARBA00032853"/>
    </source>
</evidence>
<dbReference type="NCBIfam" id="TIGR00317">
    <property type="entry name" value="cobS"/>
    <property type="match status" value="1"/>
</dbReference>
<keyword evidence="22" id="KW-1185">Reference proteome</keyword>
<evidence type="ECO:0000313" key="20">
    <source>
        <dbReference type="EMBL" id="APR53001.1"/>
    </source>
</evidence>
<evidence type="ECO:0000256" key="13">
    <source>
        <dbReference type="ARBA" id="ARBA00023136"/>
    </source>
</evidence>
<feature type="transmembrane region" description="Helical" evidence="19">
    <location>
        <begin position="57"/>
        <end position="76"/>
    </location>
</feature>
<comment type="catalytic activity">
    <reaction evidence="17 19">
        <text>alpha-ribazole + adenosylcob(III)inamide-GDP = adenosylcob(III)alamin + GMP + H(+)</text>
        <dbReference type="Rhea" id="RHEA:16049"/>
        <dbReference type="ChEBI" id="CHEBI:10329"/>
        <dbReference type="ChEBI" id="CHEBI:15378"/>
        <dbReference type="ChEBI" id="CHEBI:18408"/>
        <dbReference type="ChEBI" id="CHEBI:58115"/>
        <dbReference type="ChEBI" id="CHEBI:60487"/>
        <dbReference type="EC" id="2.7.8.26"/>
    </reaction>
</comment>
<comment type="function">
    <text evidence="14 19">Joins adenosylcobinamide-GDP and alpha-ribazole to generate adenosylcobalamin (Ado-cobalamin). Also synthesizes adenosylcobalamin 5'-phosphate from adenosylcobinamide-GDP and alpha-ribazole 5'-phosphate.</text>
</comment>
<gene>
    <name evidence="19 21" type="primary">cobS</name>
    <name evidence="20" type="ORF">BRX40_11680</name>
    <name evidence="21" type="ORF">CA257_09375</name>
</gene>
<keyword evidence="13 19" id="KW-0472">Membrane</keyword>
<evidence type="ECO:0000256" key="12">
    <source>
        <dbReference type="ARBA" id="ARBA00022989"/>
    </source>
</evidence>
<dbReference type="KEGG" id="skr:BRX40_11680"/>
<dbReference type="InterPro" id="IPR003805">
    <property type="entry name" value="CobS"/>
</dbReference>
<dbReference type="Proteomes" id="UP000185161">
    <property type="component" value="Chromosome"/>
</dbReference>
<evidence type="ECO:0000256" key="19">
    <source>
        <dbReference type="HAMAP-Rule" id="MF_00719"/>
    </source>
</evidence>
<reference evidence="21 23" key="3">
    <citation type="submission" date="2018-07" db="EMBL/GenBank/DDBJ databases">
        <title>Genomic and Epidemiologic Investigation of an Indolent Hospital Outbreak.</title>
        <authorList>
            <person name="Johnson R.C."/>
            <person name="Deming C."/>
            <person name="Conlan S."/>
            <person name="Zellmer C.J."/>
            <person name="Michelin A.V."/>
            <person name="Lee-Lin S."/>
            <person name="Thomas P.J."/>
            <person name="Park M."/>
            <person name="Weingarten R.A."/>
            <person name="Less J."/>
            <person name="Dekker J.P."/>
            <person name="Frank K.M."/>
            <person name="Musser K.A."/>
            <person name="Mcquiston J.R."/>
            <person name="Henderson D.K."/>
            <person name="Lau A.F."/>
            <person name="Palmore T.N."/>
            <person name="Segre J.A."/>
        </authorList>
    </citation>
    <scope>NUCLEOTIDE SEQUENCE [LARGE SCALE GENOMIC DNA]</scope>
    <source>
        <strain evidence="21 23">SK-NIH.Env10_0317</strain>
    </source>
</reference>
<reference evidence="22" key="2">
    <citation type="submission" date="2016-12" db="EMBL/GenBank/DDBJ databases">
        <title>Whole genome sequencing of Sphingomonas sp. ABOJV.</title>
        <authorList>
            <person name="Conlan S."/>
            <person name="Thomas P.J."/>
            <person name="Mullikin J."/>
            <person name="Palmore T.N."/>
            <person name="Frank K.M."/>
            <person name="Segre J.A."/>
        </authorList>
    </citation>
    <scope>NUCLEOTIDE SEQUENCE [LARGE SCALE GENOMIC DNA]</scope>
    <source>
        <strain evidence="22">ABOJV</strain>
    </source>
</reference>
<keyword evidence="8 19" id="KW-0169">Cobalamin biosynthesis</keyword>
<evidence type="ECO:0000313" key="21">
    <source>
        <dbReference type="EMBL" id="RSV04256.1"/>
    </source>
</evidence>
<dbReference type="GO" id="GO:0009236">
    <property type="term" value="P:cobalamin biosynthetic process"/>
    <property type="evidence" value="ECO:0007669"/>
    <property type="project" value="UniProtKB-UniRule"/>
</dbReference>
<evidence type="ECO:0000256" key="5">
    <source>
        <dbReference type="ARBA" id="ARBA00013200"/>
    </source>
</evidence>
<protein>
    <recommendedName>
        <fullName evidence="6 19">Adenosylcobinamide-GDP ribazoletransferase</fullName>
        <ecNumber evidence="5 19">2.7.8.26</ecNumber>
    </recommendedName>
    <alternativeName>
        <fullName evidence="16 19">Cobalamin synthase</fullName>
    </alternativeName>
    <alternativeName>
        <fullName evidence="15 19">Cobalamin-5'-phosphate synthase</fullName>
    </alternativeName>
</protein>
<dbReference type="EMBL" id="QQWO01000006">
    <property type="protein sequence ID" value="RSV04256.1"/>
    <property type="molecule type" value="Genomic_DNA"/>
</dbReference>
<evidence type="ECO:0000256" key="11">
    <source>
        <dbReference type="ARBA" id="ARBA00022842"/>
    </source>
</evidence>
<evidence type="ECO:0000256" key="1">
    <source>
        <dbReference type="ARBA" id="ARBA00001946"/>
    </source>
</evidence>
<comment type="pathway">
    <text evidence="3 19">Cofactor biosynthesis; adenosylcobalamin biosynthesis; adenosylcobalamin from cob(II)yrinate a,c-diamide: step 7/7.</text>
</comment>
<keyword evidence="7 19" id="KW-1003">Cell membrane</keyword>
<keyword evidence="10 19" id="KW-0812">Transmembrane</keyword>
<dbReference type="HAMAP" id="MF_00719">
    <property type="entry name" value="CobS"/>
    <property type="match status" value="1"/>
</dbReference>
<feature type="transmembrane region" description="Helical" evidence="19">
    <location>
        <begin position="134"/>
        <end position="153"/>
    </location>
</feature>
<dbReference type="AlphaFoldDB" id="A0A1L6JAN3"/>
<dbReference type="EMBL" id="CP018820">
    <property type="protein sequence ID" value="APR53001.1"/>
    <property type="molecule type" value="Genomic_DNA"/>
</dbReference>
<dbReference type="GO" id="GO:0005886">
    <property type="term" value="C:plasma membrane"/>
    <property type="evidence" value="ECO:0007669"/>
    <property type="project" value="UniProtKB-SubCell"/>
</dbReference>
<evidence type="ECO:0000256" key="10">
    <source>
        <dbReference type="ARBA" id="ARBA00022692"/>
    </source>
</evidence>
<evidence type="ECO:0000256" key="17">
    <source>
        <dbReference type="ARBA" id="ARBA00048623"/>
    </source>
</evidence>
<evidence type="ECO:0000256" key="14">
    <source>
        <dbReference type="ARBA" id="ARBA00025228"/>
    </source>
</evidence>
<feature type="transmembrane region" description="Helical" evidence="19">
    <location>
        <begin position="105"/>
        <end position="127"/>
    </location>
</feature>
<proteinExistence type="inferred from homology"/>
<evidence type="ECO:0000256" key="3">
    <source>
        <dbReference type="ARBA" id="ARBA00004663"/>
    </source>
</evidence>
<comment type="subcellular location">
    <subcellularLocation>
        <location evidence="2 19">Cell membrane</location>
        <topology evidence="2 19">Multi-pass membrane protein</topology>
    </subcellularLocation>
</comment>
<evidence type="ECO:0000313" key="22">
    <source>
        <dbReference type="Proteomes" id="UP000185161"/>
    </source>
</evidence>
<dbReference type="UniPathway" id="UPA00148">
    <property type="reaction ID" value="UER00238"/>
</dbReference>
<evidence type="ECO:0000256" key="7">
    <source>
        <dbReference type="ARBA" id="ARBA00022475"/>
    </source>
</evidence>
<comment type="cofactor">
    <cofactor evidence="1 19">
        <name>Mg(2+)</name>
        <dbReference type="ChEBI" id="CHEBI:18420"/>
    </cofactor>
</comment>
<evidence type="ECO:0000256" key="15">
    <source>
        <dbReference type="ARBA" id="ARBA00032605"/>
    </source>
</evidence>
<feature type="transmembrane region" description="Helical" evidence="19">
    <location>
        <begin position="173"/>
        <end position="203"/>
    </location>
</feature>
<evidence type="ECO:0000256" key="18">
    <source>
        <dbReference type="ARBA" id="ARBA00049504"/>
    </source>
</evidence>
<comment type="catalytic activity">
    <reaction evidence="18 19">
        <text>alpha-ribazole 5'-phosphate + adenosylcob(III)inamide-GDP = adenosylcob(III)alamin 5'-phosphate + GMP + H(+)</text>
        <dbReference type="Rhea" id="RHEA:23560"/>
        <dbReference type="ChEBI" id="CHEBI:15378"/>
        <dbReference type="ChEBI" id="CHEBI:57918"/>
        <dbReference type="ChEBI" id="CHEBI:58115"/>
        <dbReference type="ChEBI" id="CHEBI:60487"/>
        <dbReference type="ChEBI" id="CHEBI:60493"/>
        <dbReference type="EC" id="2.7.8.26"/>
    </reaction>
</comment>
<dbReference type="Pfam" id="PF02654">
    <property type="entry name" value="CobS"/>
    <property type="match status" value="1"/>
</dbReference>
<name>A0A1L6JAN3_9SPHN</name>
<feature type="transmembrane region" description="Helical" evidence="19">
    <location>
        <begin position="33"/>
        <end position="50"/>
    </location>
</feature>
<comment type="similarity">
    <text evidence="4 19">Belongs to the CobS family.</text>
</comment>